<feature type="compositionally biased region" description="Polar residues" evidence="1">
    <location>
        <begin position="36"/>
        <end position="53"/>
    </location>
</feature>
<accession>M5U4J1</accession>
<protein>
    <submittedName>
        <fullName evidence="2">Uncharacterized protein</fullName>
    </submittedName>
</protein>
<dbReference type="EMBL" id="ANOH01000152">
    <property type="protein sequence ID" value="EMI56370.1"/>
    <property type="molecule type" value="Genomic_DNA"/>
</dbReference>
<dbReference type="Proteomes" id="UP000011885">
    <property type="component" value="Unassembled WGS sequence"/>
</dbReference>
<evidence type="ECO:0000313" key="2">
    <source>
        <dbReference type="EMBL" id="EMI56370.1"/>
    </source>
</evidence>
<reference evidence="2 3" key="1">
    <citation type="journal article" date="2013" name="Mar. Genomics">
        <title>Expression of sulfatases in Rhodopirellula baltica and the diversity of sulfatases in the genus Rhodopirellula.</title>
        <authorList>
            <person name="Wegner C.E."/>
            <person name="Richter-Heitmann T."/>
            <person name="Klindworth A."/>
            <person name="Klockow C."/>
            <person name="Richter M."/>
            <person name="Achstetter T."/>
            <person name="Glockner F.O."/>
            <person name="Harder J."/>
        </authorList>
    </citation>
    <scope>NUCLEOTIDE SEQUENCE [LARGE SCALE GENOMIC DNA]</scope>
    <source>
        <strain evidence="2 3">SM41</strain>
    </source>
</reference>
<keyword evidence="3" id="KW-1185">Reference proteome</keyword>
<feature type="region of interest" description="Disordered" evidence="1">
    <location>
        <begin position="36"/>
        <end position="59"/>
    </location>
</feature>
<name>M5U4J1_9BACT</name>
<sequence length="59" mass="6505">MKGEHVDFLENFVAIRLTTLFQDIASKKLSAVIGNNASTNEAAVNGTGRTSNVRNRDRR</sequence>
<organism evidence="2 3">
    <name type="scientific">Rhodopirellula sallentina SM41</name>
    <dbReference type="NCBI Taxonomy" id="1263870"/>
    <lineage>
        <taxon>Bacteria</taxon>
        <taxon>Pseudomonadati</taxon>
        <taxon>Planctomycetota</taxon>
        <taxon>Planctomycetia</taxon>
        <taxon>Pirellulales</taxon>
        <taxon>Pirellulaceae</taxon>
        <taxon>Rhodopirellula</taxon>
    </lineage>
</organism>
<evidence type="ECO:0000256" key="1">
    <source>
        <dbReference type="SAM" id="MobiDB-lite"/>
    </source>
</evidence>
<proteinExistence type="predicted"/>
<evidence type="ECO:0000313" key="3">
    <source>
        <dbReference type="Proteomes" id="UP000011885"/>
    </source>
</evidence>
<comment type="caution">
    <text evidence="2">The sequence shown here is derived from an EMBL/GenBank/DDBJ whole genome shotgun (WGS) entry which is preliminary data.</text>
</comment>
<dbReference type="PATRIC" id="fig|1263870.3.peg.2309"/>
<gene>
    <name evidence="2" type="ORF">RSSM_02165</name>
</gene>
<dbReference type="AlphaFoldDB" id="M5U4J1"/>